<protein>
    <submittedName>
        <fullName evidence="1">Uncharacterized protein</fullName>
    </submittedName>
</protein>
<reference evidence="1 2" key="1">
    <citation type="submission" date="2019-04" db="EMBL/GenBank/DDBJ databases">
        <title>An improved genome assembly and genetic linkage map for asparagus bean, Vigna unguiculata ssp. sesquipedialis.</title>
        <authorList>
            <person name="Xia Q."/>
            <person name="Zhang R."/>
            <person name="Dong Y."/>
        </authorList>
    </citation>
    <scope>NUCLEOTIDE SEQUENCE [LARGE SCALE GENOMIC DNA]</scope>
    <source>
        <tissue evidence="1">Leaf</tissue>
    </source>
</reference>
<evidence type="ECO:0000313" key="1">
    <source>
        <dbReference type="EMBL" id="QCD78614.1"/>
    </source>
</evidence>
<sequence length="136" mass="14901">MEACRCCNGAADGAALLLLRGTRVECVTALVHADGDAWCGDGCVRDVAIDARTVIASGTAGWFEVAGAEARRWTMVGAVIPAKSSRFRSVPRCWWCVKVAGMEAAVSGELQWWPARRWRRRLPWWVEGKLGLGFHV</sequence>
<dbReference type="AlphaFoldDB" id="A0A4D6KXV4"/>
<evidence type="ECO:0000313" key="2">
    <source>
        <dbReference type="Proteomes" id="UP000501690"/>
    </source>
</evidence>
<proteinExistence type="predicted"/>
<dbReference type="Proteomes" id="UP000501690">
    <property type="component" value="Linkage Group LG1"/>
</dbReference>
<accession>A0A4D6KXV4</accession>
<name>A0A4D6KXV4_VIGUN</name>
<gene>
    <name evidence="1" type="ORF">DEO72_LG1g2250</name>
</gene>
<keyword evidence="2" id="KW-1185">Reference proteome</keyword>
<organism evidence="1 2">
    <name type="scientific">Vigna unguiculata</name>
    <name type="common">Cowpea</name>
    <dbReference type="NCBI Taxonomy" id="3917"/>
    <lineage>
        <taxon>Eukaryota</taxon>
        <taxon>Viridiplantae</taxon>
        <taxon>Streptophyta</taxon>
        <taxon>Embryophyta</taxon>
        <taxon>Tracheophyta</taxon>
        <taxon>Spermatophyta</taxon>
        <taxon>Magnoliopsida</taxon>
        <taxon>eudicotyledons</taxon>
        <taxon>Gunneridae</taxon>
        <taxon>Pentapetalae</taxon>
        <taxon>rosids</taxon>
        <taxon>fabids</taxon>
        <taxon>Fabales</taxon>
        <taxon>Fabaceae</taxon>
        <taxon>Papilionoideae</taxon>
        <taxon>50 kb inversion clade</taxon>
        <taxon>NPAAA clade</taxon>
        <taxon>indigoferoid/millettioid clade</taxon>
        <taxon>Phaseoleae</taxon>
        <taxon>Vigna</taxon>
    </lineage>
</organism>
<dbReference type="EMBL" id="CP039345">
    <property type="protein sequence ID" value="QCD78614.1"/>
    <property type="molecule type" value="Genomic_DNA"/>
</dbReference>